<sequence length="113" mass="12639">MGKLPVFGDYPMACSISVVHADQTGHTTTIGAHRLALVRFRDLLAGFFQFLLPPPAVGLFSGHERRRRDRVPFACPDGCVDHLGLLRDRTGCWQSIRSVRVNRNIKNPNSNIK</sequence>
<name>A0A0H5REA5_9EUKA</name>
<dbReference type="EMBL" id="HACM01012138">
    <property type="protein sequence ID" value="CRZ12580.1"/>
    <property type="molecule type" value="Transcribed_RNA"/>
</dbReference>
<proteinExistence type="predicted"/>
<protein>
    <submittedName>
        <fullName evidence="1">Uncharacterized protein</fullName>
    </submittedName>
</protein>
<accession>A0A0H5REA5</accession>
<reference evidence="1" key="1">
    <citation type="submission" date="2015-04" db="EMBL/GenBank/DDBJ databases">
        <title>The genome sequence of the plant pathogenic Rhizarian Plasmodiophora brassicae reveals insights in its biotrophic life cycle and the origin of chitin synthesis.</title>
        <authorList>
            <person name="Schwelm A."/>
            <person name="Fogelqvist J."/>
            <person name="Knaust A."/>
            <person name="Julke S."/>
            <person name="Lilja T."/>
            <person name="Dhandapani V."/>
            <person name="Bonilla-Rosso G."/>
            <person name="Karlsson M."/>
            <person name="Shevchenko A."/>
            <person name="Choi S.R."/>
            <person name="Kim H.G."/>
            <person name="Park J.Y."/>
            <person name="Lim Y.P."/>
            <person name="Ludwig-Muller J."/>
            <person name="Dixelius C."/>
        </authorList>
    </citation>
    <scope>NUCLEOTIDE SEQUENCE</scope>
    <source>
        <tissue evidence="1">Potato root galls</tissue>
    </source>
</reference>
<evidence type="ECO:0000313" key="1">
    <source>
        <dbReference type="EMBL" id="CRZ12580.1"/>
    </source>
</evidence>
<dbReference type="AlphaFoldDB" id="A0A0H5REA5"/>
<organism evidence="1">
    <name type="scientific">Spongospora subterranea</name>
    <dbReference type="NCBI Taxonomy" id="70186"/>
    <lineage>
        <taxon>Eukaryota</taxon>
        <taxon>Sar</taxon>
        <taxon>Rhizaria</taxon>
        <taxon>Endomyxa</taxon>
        <taxon>Phytomyxea</taxon>
        <taxon>Plasmodiophorida</taxon>
        <taxon>Plasmodiophoridae</taxon>
        <taxon>Spongospora</taxon>
    </lineage>
</organism>